<feature type="domain" description="Capsule synthesis protein CapA" evidence="4">
    <location>
        <begin position="169"/>
        <end position="418"/>
    </location>
</feature>
<sequence>MSRGAAAYASVLVALVAGACTGGSEPAADSDATTRAPRSSTDATADGRGAPLALVVHPSRDVTDVRTADARNLVADGPTRWSRIGLRGGRMSVVAAPSVTDAAEVRAVASAQDAIGVVRADPGSLALVPASAVDTSVRALPVGGVDPLRAPAAYPLRTDVGDAPESVTTVTVVGDIMLGRRVGERMAAVDDPAAVFRPLAIRLSAADVTVGNLESSLSKAGAPTQGGDSFAADPSVERGLRLAGFDVLDLANNHLGDYGQRALRRTLTRVDGMGIESVGAGVDRAAARTPAIVEVDGVRIGFYATDSIGETPAASARTPGTNRLDMPPRTGPLDRAALRDITSDIRRLDRRVDAVIAMPHWGTQYTHVPEPSQRRVAAALVRAGADVVAGGHPHWVQPLERTGDSAVAYSLGNFVFDMDFSRETQEGVFLEIVLWDGDVVGVNPVPYVIGPDFAPRRVSGERAQGILDELASG</sequence>
<dbReference type="Proteomes" id="UP001164390">
    <property type="component" value="Chromosome"/>
</dbReference>
<dbReference type="RefSeq" id="WP_271633301.1">
    <property type="nucleotide sequence ID" value="NZ_CP094970.1"/>
</dbReference>
<dbReference type="PANTHER" id="PTHR33393">
    <property type="entry name" value="POLYGLUTAMINE SYNTHESIS ACCESSORY PROTEIN RV0574C-RELATED"/>
    <property type="match status" value="1"/>
</dbReference>
<dbReference type="SMART" id="SM00854">
    <property type="entry name" value="PGA_cap"/>
    <property type="match status" value="1"/>
</dbReference>
<dbReference type="EMBL" id="CP094970">
    <property type="protein sequence ID" value="UYM04561.1"/>
    <property type="molecule type" value="Genomic_DNA"/>
</dbReference>
<organism evidence="5 6">
    <name type="scientific">Solicola gregarius</name>
    <dbReference type="NCBI Taxonomy" id="2908642"/>
    <lineage>
        <taxon>Bacteria</taxon>
        <taxon>Bacillati</taxon>
        <taxon>Actinomycetota</taxon>
        <taxon>Actinomycetes</taxon>
        <taxon>Propionibacteriales</taxon>
        <taxon>Nocardioidaceae</taxon>
        <taxon>Solicola</taxon>
    </lineage>
</organism>
<accession>A0AA46TFV9</accession>
<proteinExistence type="inferred from homology"/>
<dbReference type="PROSITE" id="PS51257">
    <property type="entry name" value="PROKAR_LIPOPROTEIN"/>
    <property type="match status" value="1"/>
</dbReference>
<dbReference type="InterPro" id="IPR029052">
    <property type="entry name" value="Metallo-depent_PP-like"/>
</dbReference>
<feature type="region of interest" description="Disordered" evidence="2">
    <location>
        <begin position="23"/>
        <end position="51"/>
    </location>
</feature>
<feature type="region of interest" description="Disordered" evidence="2">
    <location>
        <begin position="311"/>
        <end position="331"/>
    </location>
</feature>
<protein>
    <submittedName>
        <fullName evidence="5">CapA family protein</fullName>
    </submittedName>
</protein>
<keyword evidence="3" id="KW-0732">Signal</keyword>
<evidence type="ECO:0000256" key="1">
    <source>
        <dbReference type="ARBA" id="ARBA00005662"/>
    </source>
</evidence>
<dbReference type="AlphaFoldDB" id="A0AA46TFV9"/>
<dbReference type="PANTHER" id="PTHR33393:SF13">
    <property type="entry name" value="PGA BIOSYNTHESIS PROTEIN CAPA"/>
    <property type="match status" value="1"/>
</dbReference>
<gene>
    <name evidence="5" type="ORF">L0C25_18790</name>
</gene>
<dbReference type="Gene3D" id="3.60.21.10">
    <property type="match status" value="1"/>
</dbReference>
<feature type="chain" id="PRO_5041386653" evidence="3">
    <location>
        <begin position="20"/>
        <end position="473"/>
    </location>
</feature>
<name>A0AA46TFV9_9ACTN</name>
<evidence type="ECO:0000256" key="3">
    <source>
        <dbReference type="SAM" id="SignalP"/>
    </source>
</evidence>
<dbReference type="CDD" id="cd07381">
    <property type="entry name" value="MPP_CapA"/>
    <property type="match status" value="1"/>
</dbReference>
<reference evidence="5" key="1">
    <citation type="submission" date="2022-01" db="EMBL/GenBank/DDBJ databases">
        <title>Nocardioidaceae gen. sp. A5X3R13.</title>
        <authorList>
            <person name="Lopez Marin M.A."/>
            <person name="Uhlik O."/>
        </authorList>
    </citation>
    <scope>NUCLEOTIDE SEQUENCE</scope>
    <source>
        <strain evidence="5">A5X3R13</strain>
    </source>
</reference>
<dbReference type="InterPro" id="IPR052169">
    <property type="entry name" value="CW_Biosynth-Accessory"/>
</dbReference>
<feature type="signal peptide" evidence="3">
    <location>
        <begin position="1"/>
        <end position="19"/>
    </location>
</feature>
<dbReference type="KEGG" id="sgrg:L0C25_18790"/>
<dbReference type="Pfam" id="PF09587">
    <property type="entry name" value="PGA_cap"/>
    <property type="match status" value="1"/>
</dbReference>
<keyword evidence="6" id="KW-1185">Reference proteome</keyword>
<comment type="similarity">
    <text evidence="1">Belongs to the CapA family.</text>
</comment>
<evidence type="ECO:0000313" key="6">
    <source>
        <dbReference type="Proteomes" id="UP001164390"/>
    </source>
</evidence>
<feature type="compositionally biased region" description="Polar residues" evidence="2">
    <location>
        <begin position="31"/>
        <end position="43"/>
    </location>
</feature>
<evidence type="ECO:0000259" key="4">
    <source>
        <dbReference type="SMART" id="SM00854"/>
    </source>
</evidence>
<dbReference type="InterPro" id="IPR019079">
    <property type="entry name" value="Capsule_synth_CapA"/>
</dbReference>
<evidence type="ECO:0000256" key="2">
    <source>
        <dbReference type="SAM" id="MobiDB-lite"/>
    </source>
</evidence>
<evidence type="ECO:0000313" key="5">
    <source>
        <dbReference type="EMBL" id="UYM04561.1"/>
    </source>
</evidence>
<dbReference type="SUPFAM" id="SSF56300">
    <property type="entry name" value="Metallo-dependent phosphatases"/>
    <property type="match status" value="1"/>
</dbReference>